<dbReference type="AlphaFoldDB" id="A0A6J5TM11"/>
<sequence>MSSFNSNKKPCRRTPAVSFSSGGWASLPTLVFLILDKLLEPIDHVGFAAVCKQWRSEGIIHNRGKVLHNISEGIIHNNIELQVPFSKRRYGFSHGWLATVDPTTYQSLIIALSNPFTKAKPILLPPLIGRVREHEGSYYEHYVRKIILSTHL</sequence>
<dbReference type="PANTHER" id="PTHR44259">
    <property type="entry name" value="OS07G0183000 PROTEIN-RELATED"/>
    <property type="match status" value="1"/>
</dbReference>
<reference evidence="3 4" key="1">
    <citation type="submission" date="2020-05" db="EMBL/GenBank/DDBJ databases">
        <authorList>
            <person name="Campoy J."/>
            <person name="Schneeberger K."/>
            <person name="Spophaly S."/>
        </authorList>
    </citation>
    <scope>NUCLEOTIDE SEQUENCE [LARGE SCALE GENOMIC DNA]</scope>
    <source>
        <strain evidence="3">PruArmRojPasFocal</strain>
    </source>
</reference>
<proteinExistence type="predicted"/>
<feature type="region of interest" description="Disordered" evidence="1">
    <location>
        <begin position="1"/>
        <end position="20"/>
    </location>
</feature>
<dbReference type="Proteomes" id="UP000507222">
    <property type="component" value="Unassembled WGS sequence"/>
</dbReference>
<gene>
    <name evidence="3" type="ORF">CURHAP_LOCUS6563</name>
</gene>
<dbReference type="EMBL" id="CAEKDK010000001">
    <property type="protein sequence ID" value="CAB4264652.1"/>
    <property type="molecule type" value="Genomic_DNA"/>
</dbReference>
<evidence type="ECO:0000256" key="1">
    <source>
        <dbReference type="SAM" id="MobiDB-lite"/>
    </source>
</evidence>
<dbReference type="InterPro" id="IPR005174">
    <property type="entry name" value="KIB1-4_b-propeller"/>
</dbReference>
<feature type="domain" description="KIB1-4 beta-propeller" evidence="2">
    <location>
        <begin position="80"/>
        <end position="149"/>
    </location>
</feature>
<dbReference type="InterPro" id="IPR050942">
    <property type="entry name" value="F-box_BR-signaling"/>
</dbReference>
<evidence type="ECO:0000259" key="2">
    <source>
        <dbReference type="Pfam" id="PF03478"/>
    </source>
</evidence>
<organism evidence="3 4">
    <name type="scientific">Prunus armeniaca</name>
    <name type="common">Apricot</name>
    <name type="synonym">Armeniaca vulgaris</name>
    <dbReference type="NCBI Taxonomy" id="36596"/>
    <lineage>
        <taxon>Eukaryota</taxon>
        <taxon>Viridiplantae</taxon>
        <taxon>Streptophyta</taxon>
        <taxon>Embryophyta</taxon>
        <taxon>Tracheophyta</taxon>
        <taxon>Spermatophyta</taxon>
        <taxon>Magnoliopsida</taxon>
        <taxon>eudicotyledons</taxon>
        <taxon>Gunneridae</taxon>
        <taxon>Pentapetalae</taxon>
        <taxon>rosids</taxon>
        <taxon>fabids</taxon>
        <taxon>Rosales</taxon>
        <taxon>Rosaceae</taxon>
        <taxon>Amygdaloideae</taxon>
        <taxon>Amygdaleae</taxon>
        <taxon>Prunus</taxon>
    </lineage>
</organism>
<name>A0A6J5TM11_PRUAR</name>
<protein>
    <recommendedName>
        <fullName evidence="2">KIB1-4 beta-propeller domain-containing protein</fullName>
    </recommendedName>
</protein>
<dbReference type="PANTHER" id="PTHR44259:SF93">
    <property type="entry name" value="PROTEIN, PUTATIVE (DUF295)-RELATED"/>
    <property type="match status" value="1"/>
</dbReference>
<dbReference type="Pfam" id="PF03478">
    <property type="entry name" value="Beta-prop_KIB1-4"/>
    <property type="match status" value="1"/>
</dbReference>
<accession>A0A6J5TM11</accession>
<evidence type="ECO:0000313" key="4">
    <source>
        <dbReference type="Proteomes" id="UP000507222"/>
    </source>
</evidence>
<evidence type="ECO:0000313" key="3">
    <source>
        <dbReference type="EMBL" id="CAB4264652.1"/>
    </source>
</evidence>